<comment type="caution">
    <text evidence="5">The sequence shown here is derived from an EMBL/GenBank/DDBJ whole genome shotgun (WGS) entry which is preliminary data.</text>
</comment>
<dbReference type="InterPro" id="IPR025997">
    <property type="entry name" value="SBP_2_dom"/>
</dbReference>
<proteinExistence type="inferred from homology"/>
<accession>A0ABU4FDD6</accession>
<gene>
    <name evidence="5" type="ORF">R5A26_19055</name>
</gene>
<reference evidence="5 6" key="1">
    <citation type="submission" date="2023-10" db="EMBL/GenBank/DDBJ databases">
        <title>Characterization of rhizosphere-enriched actinobacteria from wheat plants lab-grown on chernevaya soil.</title>
        <authorList>
            <person name="Tikhonova E.N."/>
            <person name="Konopkin A."/>
            <person name="Kravchenko I.K."/>
        </authorList>
    </citation>
    <scope>NUCLEOTIDE SEQUENCE [LARGE SCALE GENOMIC DNA]</scope>
    <source>
        <strain evidence="5 6">RR29</strain>
    </source>
</reference>
<evidence type="ECO:0000313" key="5">
    <source>
        <dbReference type="EMBL" id="MDV7218048.1"/>
    </source>
</evidence>
<comment type="similarity">
    <text evidence="2">Belongs to the bacterial solute-binding protein 2 family.</text>
</comment>
<dbReference type="PANTHER" id="PTHR46847">
    <property type="entry name" value="D-ALLOSE-BINDING PERIPLASMIC PROTEIN-RELATED"/>
    <property type="match status" value="1"/>
</dbReference>
<dbReference type="Proteomes" id="UP001187346">
    <property type="component" value="Unassembled WGS sequence"/>
</dbReference>
<protein>
    <submittedName>
        <fullName evidence="5">Substrate-binding domain-containing protein</fullName>
    </submittedName>
</protein>
<evidence type="ECO:0000259" key="4">
    <source>
        <dbReference type="Pfam" id="PF13407"/>
    </source>
</evidence>
<evidence type="ECO:0000256" key="1">
    <source>
        <dbReference type="ARBA" id="ARBA00004196"/>
    </source>
</evidence>
<dbReference type="EMBL" id="JAWMAJ010000058">
    <property type="protein sequence ID" value="MDV7218048.1"/>
    <property type="molecule type" value="Genomic_DNA"/>
</dbReference>
<evidence type="ECO:0000313" key="6">
    <source>
        <dbReference type="Proteomes" id="UP001187346"/>
    </source>
</evidence>
<dbReference type="InterPro" id="IPR028082">
    <property type="entry name" value="Peripla_BP_I"/>
</dbReference>
<organism evidence="5 6">
    <name type="scientific">Streptomyces prunicolor</name>
    <dbReference type="NCBI Taxonomy" id="67348"/>
    <lineage>
        <taxon>Bacteria</taxon>
        <taxon>Bacillati</taxon>
        <taxon>Actinomycetota</taxon>
        <taxon>Actinomycetes</taxon>
        <taxon>Kitasatosporales</taxon>
        <taxon>Streptomycetaceae</taxon>
        <taxon>Streptomyces</taxon>
    </lineage>
</organism>
<sequence length="100" mass="10092">MTAVQQAGKQGKVLVYSFDATPDIVAALKSGTVAALLAQAPRKLGAEAVQDLVTALKAGKSGAALKPASPQSSSVPTLVLTKDNVNSAAAGDYLYKSTCD</sequence>
<evidence type="ECO:0000256" key="2">
    <source>
        <dbReference type="ARBA" id="ARBA00007639"/>
    </source>
</evidence>
<dbReference type="PANTHER" id="PTHR46847:SF1">
    <property type="entry name" value="D-ALLOSE-BINDING PERIPLASMIC PROTEIN-RELATED"/>
    <property type="match status" value="1"/>
</dbReference>
<name>A0ABU4FDD6_9ACTN</name>
<dbReference type="SUPFAM" id="SSF53822">
    <property type="entry name" value="Periplasmic binding protein-like I"/>
    <property type="match status" value="1"/>
</dbReference>
<dbReference type="Gene3D" id="3.40.50.2300">
    <property type="match status" value="2"/>
</dbReference>
<evidence type="ECO:0000256" key="3">
    <source>
        <dbReference type="ARBA" id="ARBA00022729"/>
    </source>
</evidence>
<keyword evidence="6" id="KW-1185">Reference proteome</keyword>
<comment type="subcellular location">
    <subcellularLocation>
        <location evidence="1">Cell envelope</location>
    </subcellularLocation>
</comment>
<feature type="domain" description="Periplasmic binding protein" evidence="4">
    <location>
        <begin position="2"/>
        <end position="60"/>
    </location>
</feature>
<dbReference type="Pfam" id="PF13407">
    <property type="entry name" value="Peripla_BP_4"/>
    <property type="match status" value="1"/>
</dbReference>
<dbReference type="RefSeq" id="WP_266866270.1">
    <property type="nucleotide sequence ID" value="NZ_JAPEMW010000001.1"/>
</dbReference>
<keyword evidence="3" id="KW-0732">Signal</keyword>